<comment type="cofactor">
    <cofactor evidence="6">
        <name>Zn(2+)</name>
        <dbReference type="ChEBI" id="CHEBI:29105"/>
    </cofactor>
    <text evidence="6">Binds 1 zinc ion per subunit.</text>
</comment>
<dbReference type="InterPro" id="IPR036874">
    <property type="entry name" value="Carbonic_anhydrase_sf"/>
</dbReference>
<dbReference type="SMART" id="SM00947">
    <property type="entry name" value="Pro_CA"/>
    <property type="match status" value="1"/>
</dbReference>
<gene>
    <name evidence="8" type="primary">can</name>
    <name evidence="8" type="ORF">MGA5115_03539</name>
    <name evidence="9" type="ORF">MGA5116_03581</name>
</gene>
<dbReference type="GO" id="GO:0004089">
    <property type="term" value="F:carbonate dehydratase activity"/>
    <property type="evidence" value="ECO:0007669"/>
    <property type="project" value="UniProtKB-UniRule"/>
</dbReference>
<keyword evidence="3 6" id="KW-0862">Zinc</keyword>
<keyword evidence="2 6" id="KW-0479">Metal-binding</keyword>
<dbReference type="SUPFAM" id="SSF53056">
    <property type="entry name" value="beta-carbonic anhydrase, cab"/>
    <property type="match status" value="1"/>
</dbReference>
<dbReference type="NCBIfam" id="NF007756">
    <property type="entry name" value="PRK10437.1"/>
    <property type="match status" value="1"/>
</dbReference>
<dbReference type="EMBL" id="FLRB01000036">
    <property type="protein sequence ID" value="SBT22949.1"/>
    <property type="molecule type" value="Genomic_DNA"/>
</dbReference>
<dbReference type="Proteomes" id="UP000092840">
    <property type="component" value="Unassembled WGS sequence"/>
</dbReference>
<keyword evidence="10" id="KW-1185">Reference proteome</keyword>
<evidence type="ECO:0000256" key="6">
    <source>
        <dbReference type="PIRSR" id="PIRSR601765-1"/>
    </source>
</evidence>
<feature type="binding site" evidence="6">
    <location>
        <position position="45"/>
    </location>
    <ligand>
        <name>Zn(2+)</name>
        <dbReference type="ChEBI" id="CHEBI:29105"/>
    </ligand>
</feature>
<sequence>MSSKLGVLFDKNREWATKVTAEDPTFFNKLSEQQKPDYLWIGCADSRVPANQIVDLLPGEVFVHRNIANVVVHTDLNCLSVIQYAVDVLQVKHIMVVGHYGCGGIKAAMETKEYGLIDNWLRHIKDVYRLNKAEVDAISDDKVKFDRMCELNVIEQVANVCQTSIVLNAWKRGQDLTVHGWCYSINNGHITDLHVTVASEAEAVEALNTVP</sequence>
<reference evidence="8 11" key="2">
    <citation type="submission" date="2016-06" db="EMBL/GenBank/DDBJ databases">
        <authorList>
            <person name="Kjaerup R.B."/>
            <person name="Dalgaard T.S."/>
            <person name="Juul-Madsen H.R."/>
        </authorList>
    </citation>
    <scope>NUCLEOTIDE SEQUENCE [LARGE SCALE GENOMIC DNA]</scope>
    <source>
        <strain evidence="8 11">CECT 5115</strain>
    </source>
</reference>
<comment type="function">
    <text evidence="7">Reversible hydration of carbon dioxide.</text>
</comment>
<dbReference type="RefSeq" id="WP_067038677.1">
    <property type="nucleotide sequence ID" value="NZ_FLRA01000037.1"/>
</dbReference>
<keyword evidence="4 7" id="KW-0456">Lyase</keyword>
<dbReference type="GO" id="GO:0015976">
    <property type="term" value="P:carbon utilization"/>
    <property type="evidence" value="ECO:0007669"/>
    <property type="project" value="InterPro"/>
</dbReference>
<dbReference type="AlphaFoldDB" id="A0A1C3JW41"/>
<evidence type="ECO:0000313" key="9">
    <source>
        <dbReference type="EMBL" id="SBT22949.1"/>
    </source>
</evidence>
<dbReference type="CDD" id="cd00883">
    <property type="entry name" value="beta_CA_cladeA"/>
    <property type="match status" value="1"/>
</dbReference>
<feature type="binding site" evidence="6">
    <location>
        <position position="102"/>
    </location>
    <ligand>
        <name>Zn(2+)</name>
        <dbReference type="ChEBI" id="CHEBI:29105"/>
    </ligand>
</feature>
<dbReference type="Proteomes" id="UP000092871">
    <property type="component" value="Unassembled WGS sequence"/>
</dbReference>
<dbReference type="PANTHER" id="PTHR11002:SF76">
    <property type="entry name" value="CARBONIC ANHYDRASE"/>
    <property type="match status" value="1"/>
</dbReference>
<dbReference type="GO" id="GO:0008270">
    <property type="term" value="F:zinc ion binding"/>
    <property type="evidence" value="ECO:0007669"/>
    <property type="project" value="UniProtKB-UniRule"/>
</dbReference>
<dbReference type="PANTHER" id="PTHR11002">
    <property type="entry name" value="CARBONIC ANHYDRASE"/>
    <property type="match status" value="1"/>
</dbReference>
<reference evidence="9 10" key="1">
    <citation type="submission" date="2016-06" db="EMBL/GenBank/DDBJ databases">
        <authorList>
            <person name="Rodrigo-Torres L."/>
            <person name="Arahal D.R."/>
        </authorList>
    </citation>
    <scope>NUCLEOTIDE SEQUENCE [LARGE SCALE GENOMIC DNA]</scope>
    <source>
        <strain evidence="9 10">CECT 5116</strain>
    </source>
</reference>
<dbReference type="PROSITE" id="PS00705">
    <property type="entry name" value="PROK_CO2_ANHYDRASE_2"/>
    <property type="match status" value="1"/>
</dbReference>
<dbReference type="Gene3D" id="3.40.1050.10">
    <property type="entry name" value="Carbonic anhydrase"/>
    <property type="match status" value="1"/>
</dbReference>
<evidence type="ECO:0000256" key="7">
    <source>
        <dbReference type="RuleBase" id="RU003956"/>
    </source>
</evidence>
<dbReference type="Pfam" id="PF00484">
    <property type="entry name" value="Pro_CA"/>
    <property type="match status" value="1"/>
</dbReference>
<dbReference type="OrthoDB" id="9797527at2"/>
<evidence type="ECO:0000256" key="4">
    <source>
        <dbReference type="ARBA" id="ARBA00023239"/>
    </source>
</evidence>
<evidence type="ECO:0000256" key="2">
    <source>
        <dbReference type="ARBA" id="ARBA00022723"/>
    </source>
</evidence>
<dbReference type="FunFam" id="3.40.1050.10:FF:000001">
    <property type="entry name" value="Carbonic anhydrase"/>
    <property type="match status" value="1"/>
</dbReference>
<evidence type="ECO:0000313" key="11">
    <source>
        <dbReference type="Proteomes" id="UP000092871"/>
    </source>
</evidence>
<comment type="similarity">
    <text evidence="1 7">Belongs to the beta-class carbonic anhydrase family.</text>
</comment>
<proteinExistence type="inferred from homology"/>
<comment type="catalytic activity">
    <reaction evidence="5 7">
        <text>hydrogencarbonate + H(+) = CO2 + H2O</text>
        <dbReference type="Rhea" id="RHEA:10748"/>
        <dbReference type="ChEBI" id="CHEBI:15377"/>
        <dbReference type="ChEBI" id="CHEBI:15378"/>
        <dbReference type="ChEBI" id="CHEBI:16526"/>
        <dbReference type="ChEBI" id="CHEBI:17544"/>
        <dbReference type="EC" id="4.2.1.1"/>
    </reaction>
</comment>
<dbReference type="EC" id="4.2.1.1" evidence="7"/>
<dbReference type="InterPro" id="IPR015892">
    <property type="entry name" value="Carbonic_anhydrase_CS"/>
</dbReference>
<organism evidence="8 11">
    <name type="scientific">Marinomonas gallaica</name>
    <dbReference type="NCBI Taxonomy" id="1806667"/>
    <lineage>
        <taxon>Bacteria</taxon>
        <taxon>Pseudomonadati</taxon>
        <taxon>Pseudomonadota</taxon>
        <taxon>Gammaproteobacteria</taxon>
        <taxon>Oceanospirillales</taxon>
        <taxon>Oceanospirillaceae</taxon>
        <taxon>Marinomonas</taxon>
    </lineage>
</organism>
<dbReference type="PROSITE" id="PS00704">
    <property type="entry name" value="PROK_CO2_ANHYDRASE_1"/>
    <property type="match status" value="1"/>
</dbReference>
<evidence type="ECO:0000256" key="1">
    <source>
        <dbReference type="ARBA" id="ARBA00006217"/>
    </source>
</evidence>
<feature type="binding site" evidence="6">
    <location>
        <position position="43"/>
    </location>
    <ligand>
        <name>Zn(2+)</name>
        <dbReference type="ChEBI" id="CHEBI:29105"/>
    </ligand>
</feature>
<feature type="binding site" evidence="6">
    <location>
        <position position="99"/>
    </location>
    <ligand>
        <name>Zn(2+)</name>
        <dbReference type="ChEBI" id="CHEBI:29105"/>
    </ligand>
</feature>
<accession>A0A1C3JW41</accession>
<name>A0A1C3JW41_9GAMM</name>
<evidence type="ECO:0000313" key="8">
    <source>
        <dbReference type="EMBL" id="SBT19375.1"/>
    </source>
</evidence>
<evidence type="ECO:0000313" key="10">
    <source>
        <dbReference type="Proteomes" id="UP000092840"/>
    </source>
</evidence>
<evidence type="ECO:0000256" key="3">
    <source>
        <dbReference type="ARBA" id="ARBA00022833"/>
    </source>
</evidence>
<protein>
    <recommendedName>
        <fullName evidence="7">Carbonic anhydrase</fullName>
        <ecNumber evidence="7">4.2.1.1</ecNumber>
    </recommendedName>
    <alternativeName>
        <fullName evidence="7">Carbonate dehydratase</fullName>
    </alternativeName>
</protein>
<dbReference type="InterPro" id="IPR001765">
    <property type="entry name" value="Carbonic_anhydrase"/>
</dbReference>
<evidence type="ECO:0000256" key="5">
    <source>
        <dbReference type="ARBA" id="ARBA00048348"/>
    </source>
</evidence>
<dbReference type="EMBL" id="FLRA01000037">
    <property type="protein sequence ID" value="SBT19375.1"/>
    <property type="molecule type" value="Genomic_DNA"/>
</dbReference>